<evidence type="ECO:0000256" key="4">
    <source>
        <dbReference type="ARBA" id="ARBA00023065"/>
    </source>
</evidence>
<dbReference type="Proteomes" id="UP000178682">
    <property type="component" value="Unassembled WGS sequence"/>
</dbReference>
<evidence type="ECO:0000256" key="2">
    <source>
        <dbReference type="ARBA" id="ARBA00022448"/>
    </source>
</evidence>
<gene>
    <name evidence="7" type="primary">atpH</name>
    <name evidence="8" type="ORF">A3G56_01220</name>
</gene>
<evidence type="ECO:0000256" key="5">
    <source>
        <dbReference type="ARBA" id="ARBA00023136"/>
    </source>
</evidence>
<evidence type="ECO:0000313" key="9">
    <source>
        <dbReference type="Proteomes" id="UP000178682"/>
    </source>
</evidence>
<evidence type="ECO:0000313" key="8">
    <source>
        <dbReference type="EMBL" id="OGF18946.1"/>
    </source>
</evidence>
<dbReference type="HAMAP" id="MF_01416">
    <property type="entry name" value="ATP_synth_delta_bact"/>
    <property type="match status" value="1"/>
</dbReference>
<accession>A0A1F5RX00</accession>
<dbReference type="GO" id="GO:0045259">
    <property type="term" value="C:proton-transporting ATP synthase complex"/>
    <property type="evidence" value="ECO:0007669"/>
    <property type="project" value="UniProtKB-KW"/>
</dbReference>
<keyword evidence="4 7" id="KW-0406">Ion transport</keyword>
<evidence type="ECO:0000256" key="3">
    <source>
        <dbReference type="ARBA" id="ARBA00022781"/>
    </source>
</evidence>
<organism evidence="8 9">
    <name type="scientific">Candidatus Falkowbacteria bacterium RIFCSPLOWO2_12_FULL_45_10</name>
    <dbReference type="NCBI Taxonomy" id="1797990"/>
    <lineage>
        <taxon>Bacteria</taxon>
        <taxon>Candidatus Falkowiibacteriota</taxon>
    </lineage>
</organism>
<protein>
    <recommendedName>
        <fullName evidence="7">ATP synthase subunit delta</fullName>
    </recommendedName>
    <alternativeName>
        <fullName evidence="7">ATP synthase F(1) sector subunit delta</fullName>
    </alternativeName>
    <alternativeName>
        <fullName evidence="7">F-type ATPase subunit delta</fullName>
        <shortName evidence="7">F-ATPase subunit delta</shortName>
    </alternativeName>
</protein>
<keyword evidence="3 7" id="KW-0375">Hydrogen ion transport</keyword>
<dbReference type="GO" id="GO:0005886">
    <property type="term" value="C:plasma membrane"/>
    <property type="evidence" value="ECO:0007669"/>
    <property type="project" value="UniProtKB-SubCell"/>
</dbReference>
<keyword evidence="5 7" id="KW-0472">Membrane</keyword>
<dbReference type="PANTHER" id="PTHR11910">
    <property type="entry name" value="ATP SYNTHASE DELTA CHAIN"/>
    <property type="match status" value="1"/>
</dbReference>
<keyword evidence="2 7" id="KW-0813">Transport</keyword>
<keyword evidence="6 7" id="KW-0066">ATP synthesis</keyword>
<dbReference type="GO" id="GO:0046933">
    <property type="term" value="F:proton-transporting ATP synthase activity, rotational mechanism"/>
    <property type="evidence" value="ECO:0007669"/>
    <property type="project" value="UniProtKB-UniRule"/>
</dbReference>
<comment type="caution">
    <text evidence="8">The sequence shown here is derived from an EMBL/GenBank/DDBJ whole genome shotgun (WGS) entry which is preliminary data.</text>
</comment>
<comment type="function">
    <text evidence="7">This protein is part of the stalk that links CF(0) to CF(1). It either transmits conformational changes from CF(0) to CF(1) or is implicated in proton conduction.</text>
</comment>
<dbReference type="Pfam" id="PF00213">
    <property type="entry name" value="OSCP"/>
    <property type="match status" value="1"/>
</dbReference>
<evidence type="ECO:0000256" key="6">
    <source>
        <dbReference type="ARBA" id="ARBA00023310"/>
    </source>
</evidence>
<sequence>MKVSFKQYAQSLYEVVKEAESDGDIKAEVENFVKIIAARRDLGKTGRIIAEFEKIWNEEQGITEGELISARELDKEIVALLHSYLVKLLSVKTEVKLENKIDKSILGGFVAKVGDTVVDGSLKRQLASLKNKLVR</sequence>
<dbReference type="AlphaFoldDB" id="A0A1F5RX00"/>
<keyword evidence="7" id="KW-1003">Cell membrane</keyword>
<proteinExistence type="inferred from homology"/>
<comment type="similarity">
    <text evidence="7">Belongs to the ATPase delta chain family.</text>
</comment>
<name>A0A1F5RX00_9BACT</name>
<comment type="subcellular location">
    <subcellularLocation>
        <location evidence="7">Cell membrane</location>
        <topology evidence="7">Peripheral membrane protein</topology>
    </subcellularLocation>
    <subcellularLocation>
        <location evidence="1">Membrane</location>
    </subcellularLocation>
</comment>
<comment type="function">
    <text evidence="7">F(1)F(0) ATP synthase produces ATP from ADP in the presence of a proton or sodium gradient. F-type ATPases consist of two structural domains, F(1) containing the extramembraneous catalytic core and F(0) containing the membrane proton channel, linked together by a central stalk and a peripheral stalk. During catalysis, ATP synthesis in the catalytic domain of F(1) is coupled via a rotary mechanism of the central stalk subunits to proton translocation.</text>
</comment>
<keyword evidence="7" id="KW-0139">CF(1)</keyword>
<dbReference type="EMBL" id="MFFX01000035">
    <property type="protein sequence ID" value="OGF18946.1"/>
    <property type="molecule type" value="Genomic_DNA"/>
</dbReference>
<reference evidence="8 9" key="1">
    <citation type="journal article" date="2016" name="Nat. Commun.">
        <title>Thousands of microbial genomes shed light on interconnected biogeochemical processes in an aquifer system.</title>
        <authorList>
            <person name="Anantharaman K."/>
            <person name="Brown C.T."/>
            <person name="Hug L.A."/>
            <person name="Sharon I."/>
            <person name="Castelle C.J."/>
            <person name="Probst A.J."/>
            <person name="Thomas B.C."/>
            <person name="Singh A."/>
            <person name="Wilkins M.J."/>
            <person name="Karaoz U."/>
            <person name="Brodie E.L."/>
            <person name="Williams K.H."/>
            <person name="Hubbard S.S."/>
            <person name="Banfield J.F."/>
        </authorList>
    </citation>
    <scope>NUCLEOTIDE SEQUENCE [LARGE SCALE GENOMIC DNA]</scope>
</reference>
<dbReference type="InterPro" id="IPR000711">
    <property type="entry name" value="ATPase_OSCP/dsu"/>
</dbReference>
<evidence type="ECO:0000256" key="1">
    <source>
        <dbReference type="ARBA" id="ARBA00004370"/>
    </source>
</evidence>
<evidence type="ECO:0000256" key="7">
    <source>
        <dbReference type="HAMAP-Rule" id="MF_01416"/>
    </source>
</evidence>
<dbReference type="NCBIfam" id="TIGR01145">
    <property type="entry name" value="ATP_synt_delta"/>
    <property type="match status" value="1"/>
</dbReference>